<feature type="transmembrane region" description="Helical" evidence="6">
    <location>
        <begin position="251"/>
        <end position="270"/>
    </location>
</feature>
<proteinExistence type="predicted"/>
<feature type="transmembrane region" description="Helical" evidence="6">
    <location>
        <begin position="188"/>
        <end position="208"/>
    </location>
</feature>
<evidence type="ECO:0000259" key="7">
    <source>
        <dbReference type="Pfam" id="PF00892"/>
    </source>
</evidence>
<dbReference type="KEGG" id="dbk:DGMP_30760"/>
<dbReference type="PANTHER" id="PTHR32322">
    <property type="entry name" value="INNER MEMBRANE TRANSPORTER"/>
    <property type="match status" value="1"/>
</dbReference>
<dbReference type="PANTHER" id="PTHR32322:SF18">
    <property type="entry name" value="S-ADENOSYLMETHIONINE_S-ADENOSYLHOMOCYSTEINE TRANSPORTER"/>
    <property type="match status" value="1"/>
</dbReference>
<evidence type="ECO:0000256" key="6">
    <source>
        <dbReference type="SAM" id="Phobius"/>
    </source>
</evidence>
<keyword evidence="5 6" id="KW-0472">Membrane</keyword>
<feature type="domain" description="EamA" evidence="7">
    <location>
        <begin position="157"/>
        <end position="281"/>
    </location>
</feature>
<feature type="transmembrane region" description="Helical" evidence="6">
    <location>
        <begin position="9"/>
        <end position="30"/>
    </location>
</feature>
<evidence type="ECO:0000256" key="1">
    <source>
        <dbReference type="ARBA" id="ARBA00004651"/>
    </source>
</evidence>
<feature type="transmembrane region" description="Helical" evidence="6">
    <location>
        <begin position="126"/>
        <end position="144"/>
    </location>
</feature>
<feature type="transmembrane region" description="Helical" evidence="6">
    <location>
        <begin position="36"/>
        <end position="59"/>
    </location>
</feature>
<feature type="transmembrane region" description="Helical" evidence="6">
    <location>
        <begin position="156"/>
        <end position="176"/>
    </location>
</feature>
<evidence type="ECO:0000256" key="5">
    <source>
        <dbReference type="ARBA" id="ARBA00023136"/>
    </source>
</evidence>
<name>A0A8D5FJ81_9BACT</name>
<feature type="domain" description="EamA" evidence="7">
    <location>
        <begin position="11"/>
        <end position="143"/>
    </location>
</feature>
<dbReference type="InterPro" id="IPR000620">
    <property type="entry name" value="EamA_dom"/>
</dbReference>
<organism evidence="8 9">
    <name type="scientific">Desulfomarina profundi</name>
    <dbReference type="NCBI Taxonomy" id="2772557"/>
    <lineage>
        <taxon>Bacteria</taxon>
        <taxon>Pseudomonadati</taxon>
        <taxon>Thermodesulfobacteriota</taxon>
        <taxon>Desulfobulbia</taxon>
        <taxon>Desulfobulbales</taxon>
        <taxon>Desulfobulbaceae</taxon>
        <taxon>Desulfomarina</taxon>
    </lineage>
</organism>
<comment type="subcellular location">
    <subcellularLocation>
        <location evidence="1">Cell membrane</location>
        <topology evidence="1">Multi-pass membrane protein</topology>
    </subcellularLocation>
</comment>
<evidence type="ECO:0000313" key="8">
    <source>
        <dbReference type="EMBL" id="BCL62383.1"/>
    </source>
</evidence>
<evidence type="ECO:0000256" key="4">
    <source>
        <dbReference type="ARBA" id="ARBA00022989"/>
    </source>
</evidence>
<feature type="transmembrane region" description="Helical" evidence="6">
    <location>
        <begin position="100"/>
        <end position="119"/>
    </location>
</feature>
<evidence type="ECO:0000313" key="9">
    <source>
        <dbReference type="Proteomes" id="UP000826725"/>
    </source>
</evidence>
<keyword evidence="4 6" id="KW-1133">Transmembrane helix</keyword>
<sequence length="330" mass="36510">MNTLSTKQILFTYIALALAVLFWGLSFVATKIALQSFPPFCLIFMRFLTASIFFTFLLFRTGFPAITWKNLKPLLFLAIFQPVLYFTFETFGLQHTSATKASLIIATIPIVVLLLSIFFLKERVRLLNVIGIVISIFGVALLIFGGQNIEEMGGTLLGDALILGAVLSASMYMILTRKLGEFFSPIQITGMQIILGAILFFPAFLYTLPRVKWHNVTGDAIIAVIALTIFATIGAFLCYNYALTKIPTSRVSVCINGIPLVTACGAWIFLGEQLAPLQFLGEESLLLPFTWQISTGGKIPMKANPDSGILFYPKIPLLEVLLLRSDFQTH</sequence>
<evidence type="ECO:0000256" key="3">
    <source>
        <dbReference type="ARBA" id="ARBA00022692"/>
    </source>
</evidence>
<protein>
    <submittedName>
        <fullName evidence="8">Membrane protein</fullName>
    </submittedName>
</protein>
<keyword evidence="9" id="KW-1185">Reference proteome</keyword>
<dbReference type="Proteomes" id="UP000826725">
    <property type="component" value="Chromosome"/>
</dbReference>
<dbReference type="InterPro" id="IPR050638">
    <property type="entry name" value="AA-Vitamin_Transporters"/>
</dbReference>
<dbReference type="GO" id="GO:0005886">
    <property type="term" value="C:plasma membrane"/>
    <property type="evidence" value="ECO:0007669"/>
    <property type="project" value="UniProtKB-SubCell"/>
</dbReference>
<keyword evidence="2" id="KW-1003">Cell membrane</keyword>
<feature type="transmembrane region" description="Helical" evidence="6">
    <location>
        <begin position="71"/>
        <end position="88"/>
    </location>
</feature>
<dbReference type="Pfam" id="PF00892">
    <property type="entry name" value="EamA"/>
    <property type="match status" value="2"/>
</dbReference>
<dbReference type="AlphaFoldDB" id="A0A8D5FJ81"/>
<feature type="transmembrane region" description="Helical" evidence="6">
    <location>
        <begin position="220"/>
        <end position="239"/>
    </location>
</feature>
<reference evidence="8" key="1">
    <citation type="submission" date="2020-09" db="EMBL/GenBank/DDBJ databases">
        <title>Desulfogranum mesoprofundum gen. nov., sp. nov., a novel mesophilic, sulfate-reducing chemolithoautotroph isolated from a deep-sea hydrothermal vent chimney in the Suiyo Seamount.</title>
        <authorList>
            <person name="Hashimoto Y."/>
            <person name="Nakagawa S."/>
        </authorList>
    </citation>
    <scope>NUCLEOTIDE SEQUENCE</scope>
    <source>
        <strain evidence="8">KT2</strain>
    </source>
</reference>
<keyword evidence="3 6" id="KW-0812">Transmembrane</keyword>
<evidence type="ECO:0000256" key="2">
    <source>
        <dbReference type="ARBA" id="ARBA00022475"/>
    </source>
</evidence>
<dbReference type="RefSeq" id="WP_228854742.1">
    <property type="nucleotide sequence ID" value="NZ_AP024086.1"/>
</dbReference>
<dbReference type="EMBL" id="AP024086">
    <property type="protein sequence ID" value="BCL62383.1"/>
    <property type="molecule type" value="Genomic_DNA"/>
</dbReference>
<accession>A0A8D5FJ81</accession>
<gene>
    <name evidence="8" type="ORF">DGMP_30760</name>
</gene>